<proteinExistence type="predicted"/>
<organism evidence="2 3">
    <name type="scientific">Macleaya cordata</name>
    <name type="common">Five-seeded plume-poppy</name>
    <name type="synonym">Bocconia cordata</name>
    <dbReference type="NCBI Taxonomy" id="56857"/>
    <lineage>
        <taxon>Eukaryota</taxon>
        <taxon>Viridiplantae</taxon>
        <taxon>Streptophyta</taxon>
        <taxon>Embryophyta</taxon>
        <taxon>Tracheophyta</taxon>
        <taxon>Spermatophyta</taxon>
        <taxon>Magnoliopsida</taxon>
        <taxon>Ranunculales</taxon>
        <taxon>Papaveraceae</taxon>
        <taxon>Papaveroideae</taxon>
        <taxon>Macleaya</taxon>
    </lineage>
</organism>
<dbReference type="OrthoDB" id="1913474at2759"/>
<dbReference type="FunCoup" id="A0A200QSL0">
    <property type="interactions" value="212"/>
</dbReference>
<keyword evidence="3" id="KW-1185">Reference proteome</keyword>
<dbReference type="PANTHER" id="PTHR35488:SF2">
    <property type="entry name" value="OS05G0358900 PROTEIN"/>
    <property type="match status" value="1"/>
</dbReference>
<dbReference type="AlphaFoldDB" id="A0A200QSL0"/>
<dbReference type="OMA" id="FFKWKWI"/>
<name>A0A200QSL0_MACCD</name>
<feature type="compositionally biased region" description="Low complexity" evidence="1">
    <location>
        <begin position="118"/>
        <end position="136"/>
    </location>
</feature>
<reference evidence="2 3" key="1">
    <citation type="journal article" date="2017" name="Mol. Plant">
        <title>The Genome of Medicinal Plant Macleaya cordata Provides New Insights into Benzylisoquinoline Alkaloids Metabolism.</title>
        <authorList>
            <person name="Liu X."/>
            <person name="Liu Y."/>
            <person name="Huang P."/>
            <person name="Ma Y."/>
            <person name="Qing Z."/>
            <person name="Tang Q."/>
            <person name="Cao H."/>
            <person name="Cheng P."/>
            <person name="Zheng Y."/>
            <person name="Yuan Z."/>
            <person name="Zhou Y."/>
            <person name="Liu J."/>
            <person name="Tang Z."/>
            <person name="Zhuo Y."/>
            <person name="Zhang Y."/>
            <person name="Yu L."/>
            <person name="Huang J."/>
            <person name="Yang P."/>
            <person name="Peng Q."/>
            <person name="Zhang J."/>
            <person name="Jiang W."/>
            <person name="Zhang Z."/>
            <person name="Lin K."/>
            <person name="Ro D.K."/>
            <person name="Chen X."/>
            <person name="Xiong X."/>
            <person name="Shang Y."/>
            <person name="Huang S."/>
            <person name="Zeng J."/>
        </authorList>
    </citation>
    <scope>NUCLEOTIDE SEQUENCE [LARGE SCALE GENOMIC DNA]</scope>
    <source>
        <strain evidence="3">cv. BLH2017</strain>
        <tissue evidence="2">Root</tissue>
    </source>
</reference>
<evidence type="ECO:0000256" key="1">
    <source>
        <dbReference type="SAM" id="MobiDB-lite"/>
    </source>
</evidence>
<dbReference type="PANTHER" id="PTHR35488">
    <property type="entry name" value="OS05G0358900 PROTEIN-RELATED"/>
    <property type="match status" value="1"/>
</dbReference>
<gene>
    <name evidence="2" type="ORF">BVC80_8775g19</name>
</gene>
<sequence length="181" mass="20955">MTTKSPVFPIPQQPQHFSDYGFDPQMDYLQVLEEARKHKRESSSSRSIEALHFKLQKPISKDDSKKKKNKWWRNALKFCKRKWIQNVNLDGVENDGTHIKNRANYRGAISGPVYITESRSGSSTPCRTSSRPTSGPLTWTLTPTRKGENEIPYLNLRELNLDQQQEHHRISTNAMPIYLVT</sequence>
<dbReference type="EMBL" id="MVGT01001142">
    <property type="protein sequence ID" value="OVA13435.1"/>
    <property type="molecule type" value="Genomic_DNA"/>
</dbReference>
<comment type="caution">
    <text evidence="2">The sequence shown here is derived from an EMBL/GenBank/DDBJ whole genome shotgun (WGS) entry which is preliminary data.</text>
</comment>
<accession>A0A200QSL0</accession>
<feature type="region of interest" description="Disordered" evidence="1">
    <location>
        <begin position="117"/>
        <end position="138"/>
    </location>
</feature>
<evidence type="ECO:0000313" key="2">
    <source>
        <dbReference type="EMBL" id="OVA13435.1"/>
    </source>
</evidence>
<dbReference type="Proteomes" id="UP000195402">
    <property type="component" value="Unassembled WGS sequence"/>
</dbReference>
<evidence type="ECO:0000313" key="3">
    <source>
        <dbReference type="Proteomes" id="UP000195402"/>
    </source>
</evidence>
<dbReference type="STRING" id="56857.A0A200QSL0"/>
<protein>
    <submittedName>
        <fullName evidence="2">Uncharacterized protein</fullName>
    </submittedName>
</protein>
<dbReference type="InParanoid" id="A0A200QSL0"/>